<organism evidence="9 10">
    <name type="scientific">Geodia barretti</name>
    <name type="common">Barrett's horny sponge</name>
    <dbReference type="NCBI Taxonomy" id="519541"/>
    <lineage>
        <taxon>Eukaryota</taxon>
        <taxon>Metazoa</taxon>
        <taxon>Porifera</taxon>
        <taxon>Demospongiae</taxon>
        <taxon>Heteroscleromorpha</taxon>
        <taxon>Tetractinellida</taxon>
        <taxon>Astrophorina</taxon>
        <taxon>Geodiidae</taxon>
        <taxon>Geodia</taxon>
    </lineage>
</organism>
<dbReference type="AlphaFoldDB" id="A0AA35TGP6"/>
<dbReference type="CDD" id="cd01055">
    <property type="entry name" value="Nonheme_Ferritin"/>
    <property type="match status" value="1"/>
</dbReference>
<comment type="similarity">
    <text evidence="1 7">Belongs to the ferritin family.</text>
</comment>
<reference evidence="9" key="1">
    <citation type="submission" date="2023-03" db="EMBL/GenBank/DDBJ databases">
        <authorList>
            <person name="Steffen K."/>
            <person name="Cardenas P."/>
        </authorList>
    </citation>
    <scope>NUCLEOTIDE SEQUENCE</scope>
</reference>
<dbReference type="GO" id="GO:0042802">
    <property type="term" value="F:identical protein binding"/>
    <property type="evidence" value="ECO:0007669"/>
    <property type="project" value="UniProtKB-ARBA"/>
</dbReference>
<dbReference type="InterPro" id="IPR009040">
    <property type="entry name" value="Ferritin-like_diiron"/>
</dbReference>
<comment type="catalytic activity">
    <reaction evidence="7">
        <text>4 Fe(2+) + O2 + 4 H(+) = 4 Fe(3+) + 2 H2O</text>
        <dbReference type="Rhea" id="RHEA:11148"/>
        <dbReference type="ChEBI" id="CHEBI:15377"/>
        <dbReference type="ChEBI" id="CHEBI:15378"/>
        <dbReference type="ChEBI" id="CHEBI:15379"/>
        <dbReference type="ChEBI" id="CHEBI:29033"/>
        <dbReference type="ChEBI" id="CHEBI:29034"/>
        <dbReference type="EC" id="1.16.3.1"/>
    </reaction>
</comment>
<evidence type="ECO:0000313" key="9">
    <source>
        <dbReference type="EMBL" id="CAI8047669.1"/>
    </source>
</evidence>
<dbReference type="EC" id="1.16.3.1" evidence="7"/>
<evidence type="ECO:0000256" key="2">
    <source>
        <dbReference type="ARBA" id="ARBA00022434"/>
    </source>
</evidence>
<dbReference type="GO" id="GO:0008198">
    <property type="term" value="F:ferrous iron binding"/>
    <property type="evidence" value="ECO:0007669"/>
    <property type="project" value="TreeGrafter"/>
</dbReference>
<dbReference type="Proteomes" id="UP001174909">
    <property type="component" value="Unassembled WGS sequence"/>
</dbReference>
<evidence type="ECO:0000256" key="5">
    <source>
        <dbReference type="ARBA" id="ARBA00023004"/>
    </source>
</evidence>
<dbReference type="GO" id="GO:0006826">
    <property type="term" value="P:iron ion transport"/>
    <property type="evidence" value="ECO:0007669"/>
    <property type="project" value="InterPro"/>
</dbReference>
<feature type="binding site" evidence="6">
    <location>
        <position position="127"/>
    </location>
    <ligand>
        <name>Fe cation</name>
        <dbReference type="ChEBI" id="CHEBI:24875"/>
        <label>1</label>
    </ligand>
</feature>
<dbReference type="FunFam" id="1.20.1260.10:FF:000001">
    <property type="entry name" value="Non-heme ferritin"/>
    <property type="match status" value="1"/>
</dbReference>
<keyword evidence="3 6" id="KW-0479">Metal-binding</keyword>
<evidence type="ECO:0000256" key="4">
    <source>
        <dbReference type="ARBA" id="ARBA00023002"/>
    </source>
</evidence>
<evidence type="ECO:0000313" key="10">
    <source>
        <dbReference type="Proteomes" id="UP001174909"/>
    </source>
</evidence>
<dbReference type="PANTHER" id="PTHR11431">
    <property type="entry name" value="FERRITIN"/>
    <property type="match status" value="1"/>
</dbReference>
<dbReference type="PANTHER" id="PTHR11431:SF127">
    <property type="entry name" value="BACTERIAL NON-HEME FERRITIN"/>
    <property type="match status" value="1"/>
</dbReference>
<keyword evidence="10" id="KW-1185">Reference proteome</keyword>
<feature type="binding site" evidence="6">
    <location>
        <position position="50"/>
    </location>
    <ligand>
        <name>Fe cation</name>
        <dbReference type="ChEBI" id="CHEBI:24875"/>
        <label>1</label>
    </ligand>
</feature>
<dbReference type="InterPro" id="IPR012347">
    <property type="entry name" value="Ferritin-like"/>
</dbReference>
<keyword evidence="5 6" id="KW-0408">Iron</keyword>
<dbReference type="GO" id="GO:0004322">
    <property type="term" value="F:ferroxidase activity"/>
    <property type="evidence" value="ECO:0007669"/>
    <property type="project" value="UniProtKB-EC"/>
</dbReference>
<comment type="function">
    <text evidence="7">Stores iron in a soluble, non-toxic, readily available form. Important for iron homeostasis. Iron is taken up in the ferrous form and deposited as ferric hydroxides after oxidation.</text>
</comment>
<accession>A0AA35TGP6</accession>
<dbReference type="InterPro" id="IPR041719">
    <property type="entry name" value="Ferritin_prok"/>
</dbReference>
<evidence type="ECO:0000256" key="1">
    <source>
        <dbReference type="ARBA" id="ARBA00007513"/>
    </source>
</evidence>
<feature type="binding site" evidence="6">
    <location>
        <position position="17"/>
    </location>
    <ligand>
        <name>Fe cation</name>
        <dbReference type="ChEBI" id="CHEBI:24875"/>
        <label>1</label>
    </ligand>
</feature>
<dbReference type="InterPro" id="IPR001519">
    <property type="entry name" value="Ferritin"/>
</dbReference>
<name>A0AA35TGP6_GEOBA</name>
<dbReference type="SUPFAM" id="SSF47240">
    <property type="entry name" value="Ferritin-like"/>
    <property type="match status" value="1"/>
</dbReference>
<dbReference type="EMBL" id="CASHTH010003672">
    <property type="protein sequence ID" value="CAI8047669.1"/>
    <property type="molecule type" value="Genomic_DNA"/>
</dbReference>
<dbReference type="Pfam" id="PF00210">
    <property type="entry name" value="Ferritin"/>
    <property type="match status" value="1"/>
</dbReference>
<keyword evidence="4 7" id="KW-0560">Oxidoreductase</keyword>
<dbReference type="InterPro" id="IPR008331">
    <property type="entry name" value="Ferritin_DPS_dom"/>
</dbReference>
<feature type="binding site" evidence="6">
    <location>
        <position position="53"/>
    </location>
    <ligand>
        <name>Fe cation</name>
        <dbReference type="ChEBI" id="CHEBI:24875"/>
        <label>1</label>
    </ligand>
</feature>
<evidence type="ECO:0000256" key="7">
    <source>
        <dbReference type="RuleBase" id="RU361145"/>
    </source>
</evidence>
<sequence>MLSPAIQEALNKQINHEFYSSYFYLSVSGYFESLNLQGFSHWMRLQSQEEREHGMRLLDHLHDRNGHATFEAIAQPPIEFQSPVEAFQQALQHEDYVTQTINRFYELALQEKDYAMQVELQWFVSEQVEEEKQARQILDQLKRLGDQGTALYLLDKELGERENDD</sequence>
<dbReference type="GO" id="GO:0005829">
    <property type="term" value="C:cytosol"/>
    <property type="evidence" value="ECO:0007669"/>
    <property type="project" value="TreeGrafter"/>
</dbReference>
<evidence type="ECO:0000256" key="6">
    <source>
        <dbReference type="PIRSR" id="PIRSR601519-1"/>
    </source>
</evidence>
<feature type="binding site" evidence="6">
    <location>
        <position position="94"/>
    </location>
    <ligand>
        <name>Fe cation</name>
        <dbReference type="ChEBI" id="CHEBI:24875"/>
        <label>1</label>
    </ligand>
</feature>
<dbReference type="GO" id="GO:0008199">
    <property type="term" value="F:ferric iron binding"/>
    <property type="evidence" value="ECO:0007669"/>
    <property type="project" value="InterPro"/>
</dbReference>
<keyword evidence="2 7" id="KW-0409">Iron storage</keyword>
<protein>
    <recommendedName>
        <fullName evidence="7">Ferritin</fullName>
        <ecNumber evidence="7">1.16.3.1</ecNumber>
    </recommendedName>
</protein>
<comment type="caution">
    <text evidence="9">The sequence shown here is derived from an EMBL/GenBank/DDBJ whole genome shotgun (WGS) entry which is preliminary data.</text>
</comment>
<feature type="domain" description="Ferritin-like diiron" evidence="8">
    <location>
        <begin position="1"/>
        <end position="145"/>
    </location>
</feature>
<dbReference type="InterPro" id="IPR009078">
    <property type="entry name" value="Ferritin-like_SF"/>
</dbReference>
<dbReference type="GO" id="GO:0006879">
    <property type="term" value="P:intracellular iron ion homeostasis"/>
    <property type="evidence" value="ECO:0007669"/>
    <property type="project" value="UniProtKB-KW"/>
</dbReference>
<gene>
    <name evidence="9" type="ORF">GBAR_LOCUS26372</name>
</gene>
<dbReference type="PROSITE" id="PS50905">
    <property type="entry name" value="FERRITIN_LIKE"/>
    <property type="match status" value="1"/>
</dbReference>
<evidence type="ECO:0000259" key="8">
    <source>
        <dbReference type="PROSITE" id="PS50905"/>
    </source>
</evidence>
<evidence type="ECO:0000256" key="3">
    <source>
        <dbReference type="ARBA" id="ARBA00022723"/>
    </source>
</evidence>
<proteinExistence type="inferred from homology"/>
<dbReference type="Gene3D" id="1.20.1260.10">
    <property type="match status" value="1"/>
</dbReference>